<dbReference type="GO" id="GO:0016787">
    <property type="term" value="F:hydrolase activity"/>
    <property type="evidence" value="ECO:0007669"/>
    <property type="project" value="UniProtKB-KW"/>
</dbReference>
<dbReference type="InterPro" id="IPR000073">
    <property type="entry name" value="AB_hydrolase_1"/>
</dbReference>
<keyword evidence="2" id="KW-0378">Hydrolase</keyword>
<evidence type="ECO:0000313" key="2">
    <source>
        <dbReference type="EMBL" id="RJF86094.1"/>
    </source>
</evidence>
<dbReference type="PRINTS" id="PR00111">
    <property type="entry name" value="ABHYDROLASE"/>
</dbReference>
<organism evidence="2 3">
    <name type="scientific">Sphingomonas cavernae</name>
    <dbReference type="NCBI Taxonomy" id="2320861"/>
    <lineage>
        <taxon>Bacteria</taxon>
        <taxon>Pseudomonadati</taxon>
        <taxon>Pseudomonadota</taxon>
        <taxon>Alphaproteobacteria</taxon>
        <taxon>Sphingomonadales</taxon>
        <taxon>Sphingomonadaceae</taxon>
        <taxon>Sphingomonas</taxon>
    </lineage>
</organism>
<dbReference type="PANTHER" id="PTHR43433">
    <property type="entry name" value="HYDROLASE, ALPHA/BETA FOLD FAMILY PROTEIN"/>
    <property type="match status" value="1"/>
</dbReference>
<feature type="domain" description="Bacterial transcriptional activator" evidence="1">
    <location>
        <begin position="104"/>
        <end position="240"/>
    </location>
</feature>
<dbReference type="InterPro" id="IPR005158">
    <property type="entry name" value="BTAD"/>
</dbReference>
<comment type="caution">
    <text evidence="2">The sequence shown here is derived from an EMBL/GenBank/DDBJ whole genome shotgun (WGS) entry which is preliminary data.</text>
</comment>
<dbReference type="Gene3D" id="1.10.10.10">
    <property type="entry name" value="Winged helix-like DNA-binding domain superfamily/Winged helix DNA-binding domain"/>
    <property type="match status" value="1"/>
</dbReference>
<dbReference type="SMART" id="SM01043">
    <property type="entry name" value="BTAD"/>
    <property type="match status" value="1"/>
</dbReference>
<reference evidence="2 3" key="1">
    <citation type="submission" date="2018-09" db="EMBL/GenBank/DDBJ databases">
        <authorList>
            <person name="Zhu H."/>
        </authorList>
    </citation>
    <scope>NUCLEOTIDE SEQUENCE [LARGE SCALE GENOMIC DNA]</scope>
    <source>
        <strain evidence="2 3">K2R01-6</strain>
    </source>
</reference>
<dbReference type="Gene3D" id="1.25.40.10">
    <property type="entry name" value="Tetratricopeptide repeat domain"/>
    <property type="match status" value="1"/>
</dbReference>
<dbReference type="RefSeq" id="WP_119765481.1">
    <property type="nucleotide sequence ID" value="NZ_QYUM01000004.1"/>
</dbReference>
<gene>
    <name evidence="2" type="ORF">D3876_19935</name>
</gene>
<name>A0A418W7W5_9SPHN</name>
<dbReference type="AlphaFoldDB" id="A0A418W7W5"/>
<protein>
    <submittedName>
        <fullName evidence="2">Alpha/beta fold hydrolase</fullName>
    </submittedName>
</protein>
<accession>A0A418W7W5</accession>
<dbReference type="InterPro" id="IPR011990">
    <property type="entry name" value="TPR-like_helical_dom_sf"/>
</dbReference>
<dbReference type="PANTHER" id="PTHR43433:SF8">
    <property type="entry name" value="BIFUNCTIONAL LIPASE_ADENYLATE CYCLASE LIPJ"/>
    <property type="match status" value="1"/>
</dbReference>
<dbReference type="InterPro" id="IPR050471">
    <property type="entry name" value="AB_hydrolase"/>
</dbReference>
<dbReference type="Proteomes" id="UP000286100">
    <property type="component" value="Unassembled WGS sequence"/>
</dbReference>
<dbReference type="InterPro" id="IPR029058">
    <property type="entry name" value="AB_hydrolase_fold"/>
</dbReference>
<dbReference type="EMBL" id="QYUM01000004">
    <property type="protein sequence ID" value="RJF86094.1"/>
    <property type="molecule type" value="Genomic_DNA"/>
</dbReference>
<proteinExistence type="predicted"/>
<keyword evidence="3" id="KW-1185">Reference proteome</keyword>
<dbReference type="InterPro" id="IPR036388">
    <property type="entry name" value="WH-like_DNA-bd_sf"/>
</dbReference>
<evidence type="ECO:0000313" key="3">
    <source>
        <dbReference type="Proteomes" id="UP000286100"/>
    </source>
</evidence>
<sequence length="533" mass="59446">MGVASEPSALDLTLLGAMALSQAGEDVPLPASKKTRALLAYLATSDRPIRRERLCELFWELPDDPRGALRWSLSKLRGVIELDSSTRLIADRETVQLDCSAVAVDWRALRRLSAEDIRKTETATLLAAAARGGEFLEGLELPRCDGFQSWLVAMRGDVRQWRVALLRETARRQIDPERALELAREWTMLDPYDALARVALIELLERTGRRTEADQQRALGIRKLNEGDVPIPNAMRGAARPAEAAVETEPEATPALPIQHVRFCTASDGTGLAYSVVGEGPALVKAANWLNHLEYDWDSPVWRHWLHAMIEHGCVVRYDERGNGLSDWNTASITFEDFVDDLASVVDAAGLDRFDLLGISQGGSVSIAYAVRHPERVRRLVLYGAYATGWRVRAQAGEIERREAMLTLTREGWGQNNPAFRQMFTSLFFPDASHEEMEWFNEVQRMSTSPANAEKLQLAFGAIDVRELLPEVRVPTIVLHARDDAVVPFAAGRAIAAAIPGAEFVALESRNHLLLEHEPAWPKLLERLREFLA</sequence>
<dbReference type="Gene3D" id="3.40.50.1820">
    <property type="entry name" value="alpha/beta hydrolase"/>
    <property type="match status" value="1"/>
</dbReference>
<dbReference type="Pfam" id="PF00561">
    <property type="entry name" value="Abhydrolase_1"/>
    <property type="match status" value="1"/>
</dbReference>
<dbReference type="SUPFAM" id="SSF53474">
    <property type="entry name" value="alpha/beta-Hydrolases"/>
    <property type="match status" value="1"/>
</dbReference>
<dbReference type="OrthoDB" id="27092at2"/>
<evidence type="ECO:0000259" key="1">
    <source>
        <dbReference type="SMART" id="SM01043"/>
    </source>
</evidence>